<accession>A0A9P4JJB4</accession>
<feature type="region of interest" description="Disordered" evidence="1">
    <location>
        <begin position="1"/>
        <end position="128"/>
    </location>
</feature>
<dbReference type="EMBL" id="ML994037">
    <property type="protein sequence ID" value="KAF2200145.1"/>
    <property type="molecule type" value="Genomic_DNA"/>
</dbReference>
<name>A0A9P4JJB4_9PLEO</name>
<dbReference type="Proteomes" id="UP000799536">
    <property type="component" value="Unassembled WGS sequence"/>
</dbReference>
<evidence type="ECO:0000313" key="3">
    <source>
        <dbReference type="Proteomes" id="UP000799536"/>
    </source>
</evidence>
<gene>
    <name evidence="2" type="ORF">GQ43DRAFT_441842</name>
</gene>
<evidence type="ECO:0000313" key="2">
    <source>
        <dbReference type="EMBL" id="KAF2200145.1"/>
    </source>
</evidence>
<sequence>MTSIPKAPSSDRSLLSPAGTMGGGTSTNQLLTDTNIPASSSDRISEASTLSGNPLRGSSPSQSSRQQSSRRESSASLMDFAPASYEGEGGKKKWGDSVRGMFRRSSTATRGRMGERREGSDGRPRTAI</sequence>
<feature type="compositionally biased region" description="Low complexity" evidence="1">
    <location>
        <begin position="58"/>
        <end position="67"/>
    </location>
</feature>
<dbReference type="AlphaFoldDB" id="A0A9P4JJB4"/>
<protein>
    <submittedName>
        <fullName evidence="2">Uncharacterized protein</fullName>
    </submittedName>
</protein>
<evidence type="ECO:0000256" key="1">
    <source>
        <dbReference type="SAM" id="MobiDB-lite"/>
    </source>
</evidence>
<feature type="compositionally biased region" description="Polar residues" evidence="1">
    <location>
        <begin position="26"/>
        <end position="52"/>
    </location>
</feature>
<proteinExistence type="predicted"/>
<comment type="caution">
    <text evidence="2">The sequence shown here is derived from an EMBL/GenBank/DDBJ whole genome shotgun (WGS) entry which is preliminary data.</text>
</comment>
<organism evidence="2 3">
    <name type="scientific">Delitschia confertaspora ATCC 74209</name>
    <dbReference type="NCBI Taxonomy" id="1513339"/>
    <lineage>
        <taxon>Eukaryota</taxon>
        <taxon>Fungi</taxon>
        <taxon>Dikarya</taxon>
        <taxon>Ascomycota</taxon>
        <taxon>Pezizomycotina</taxon>
        <taxon>Dothideomycetes</taxon>
        <taxon>Pleosporomycetidae</taxon>
        <taxon>Pleosporales</taxon>
        <taxon>Delitschiaceae</taxon>
        <taxon>Delitschia</taxon>
    </lineage>
</organism>
<reference evidence="2" key="1">
    <citation type="journal article" date="2020" name="Stud. Mycol.">
        <title>101 Dothideomycetes genomes: a test case for predicting lifestyles and emergence of pathogens.</title>
        <authorList>
            <person name="Haridas S."/>
            <person name="Albert R."/>
            <person name="Binder M."/>
            <person name="Bloem J."/>
            <person name="Labutti K."/>
            <person name="Salamov A."/>
            <person name="Andreopoulos B."/>
            <person name="Baker S."/>
            <person name="Barry K."/>
            <person name="Bills G."/>
            <person name="Bluhm B."/>
            <person name="Cannon C."/>
            <person name="Castanera R."/>
            <person name="Culley D."/>
            <person name="Daum C."/>
            <person name="Ezra D."/>
            <person name="Gonzalez J."/>
            <person name="Henrissat B."/>
            <person name="Kuo A."/>
            <person name="Liang C."/>
            <person name="Lipzen A."/>
            <person name="Lutzoni F."/>
            <person name="Magnuson J."/>
            <person name="Mondo S."/>
            <person name="Nolan M."/>
            <person name="Ohm R."/>
            <person name="Pangilinan J."/>
            <person name="Park H.-J."/>
            <person name="Ramirez L."/>
            <person name="Alfaro M."/>
            <person name="Sun H."/>
            <person name="Tritt A."/>
            <person name="Yoshinaga Y."/>
            <person name="Zwiers L.-H."/>
            <person name="Turgeon B."/>
            <person name="Goodwin S."/>
            <person name="Spatafora J."/>
            <person name="Crous P."/>
            <person name="Grigoriev I."/>
        </authorList>
    </citation>
    <scope>NUCLEOTIDE SEQUENCE</scope>
    <source>
        <strain evidence="2">ATCC 74209</strain>
    </source>
</reference>
<keyword evidence="3" id="KW-1185">Reference proteome</keyword>
<feature type="compositionally biased region" description="Basic and acidic residues" evidence="1">
    <location>
        <begin position="112"/>
        <end position="128"/>
    </location>
</feature>